<dbReference type="RefSeq" id="WP_311555729.1">
    <property type="nucleotide sequence ID" value="NZ_JAVREJ010000004.1"/>
</dbReference>
<name>A0ABU2NAN3_9PSEU</name>
<reference evidence="3" key="1">
    <citation type="submission" date="2023-07" db="EMBL/GenBank/DDBJ databases">
        <title>30 novel species of actinomycetes from the DSMZ collection.</title>
        <authorList>
            <person name="Nouioui I."/>
        </authorList>
    </citation>
    <scope>NUCLEOTIDE SEQUENCE [LARGE SCALE GENOMIC DNA]</scope>
    <source>
        <strain evidence="3">DSM 45834</strain>
    </source>
</reference>
<dbReference type="SMART" id="SM01260">
    <property type="entry name" value="LANC_like"/>
    <property type="match status" value="1"/>
</dbReference>
<dbReference type="Gene3D" id="1.50.10.20">
    <property type="match status" value="1"/>
</dbReference>
<organism evidence="2 3">
    <name type="scientific">Pseudonocardia charpentierae</name>
    <dbReference type="NCBI Taxonomy" id="3075545"/>
    <lineage>
        <taxon>Bacteria</taxon>
        <taxon>Bacillati</taxon>
        <taxon>Actinomycetota</taxon>
        <taxon>Actinomycetes</taxon>
        <taxon>Pseudonocardiales</taxon>
        <taxon>Pseudonocardiaceae</taxon>
        <taxon>Pseudonocardia</taxon>
    </lineage>
</organism>
<evidence type="ECO:0000313" key="3">
    <source>
        <dbReference type="Proteomes" id="UP001183202"/>
    </source>
</evidence>
<dbReference type="InterPro" id="IPR012341">
    <property type="entry name" value="6hp_glycosidase-like_sf"/>
</dbReference>
<dbReference type="EMBL" id="JAVREJ010000004">
    <property type="protein sequence ID" value="MDT0349719.1"/>
    <property type="molecule type" value="Genomic_DNA"/>
</dbReference>
<evidence type="ECO:0008006" key="4">
    <source>
        <dbReference type="Google" id="ProtNLM"/>
    </source>
</evidence>
<gene>
    <name evidence="2" type="ORF">RM445_09315</name>
</gene>
<feature type="signal peptide" evidence="1">
    <location>
        <begin position="1"/>
        <end position="21"/>
    </location>
</feature>
<comment type="caution">
    <text evidence="2">The sequence shown here is derived from an EMBL/GenBank/DDBJ whole genome shotgun (WGS) entry which is preliminary data.</text>
</comment>
<dbReference type="Proteomes" id="UP001183202">
    <property type="component" value="Unassembled WGS sequence"/>
</dbReference>
<dbReference type="SUPFAM" id="SSF48208">
    <property type="entry name" value="Six-hairpin glycosidases"/>
    <property type="match status" value="1"/>
</dbReference>
<proteinExistence type="predicted"/>
<dbReference type="InterPro" id="IPR007822">
    <property type="entry name" value="LANC-like"/>
</dbReference>
<dbReference type="InterPro" id="IPR008928">
    <property type="entry name" value="6-hairpin_glycosidase_sf"/>
</dbReference>
<accession>A0ABU2NAN3</accession>
<protein>
    <recommendedName>
        <fullName evidence="4">Squalene cyclase C-terminal domain-containing protein</fullName>
    </recommendedName>
</protein>
<dbReference type="Gene3D" id="1.50.10.10">
    <property type="match status" value="1"/>
</dbReference>
<keyword evidence="1" id="KW-0732">Signal</keyword>
<feature type="chain" id="PRO_5047415182" description="Squalene cyclase C-terminal domain-containing protein" evidence="1">
    <location>
        <begin position="22"/>
        <end position="483"/>
    </location>
</feature>
<dbReference type="PROSITE" id="PS51257">
    <property type="entry name" value="PROKAR_LIPOPROTEIN"/>
    <property type="match status" value="1"/>
</dbReference>
<sequence length="483" mass="50938">MRRATVVLAALAALLTGACQAAQPTAAPDFAGAGNGLVSAAVPMETGGSAWRSAIQAPHFQTDRDVGAAGVANGLLALADVTDDRQERDTYLAAARQAADFLVGAQDGAPGRWPDYRDPDGTAVMAYTSFDDGAAGIADLLWTMGERTGDERYRNAALAGMDWVVSRAEGPGDDQGDDVDCPEMCRWAWSDDGELSYRNGMGEGQAGIVYALSVFAERTGDARYAEYARGGAAYLESVLDDDGGMPESDTEDARNTGYLSGAAGAAYAFLRMYVSTGDAHWLDVARRPLAFLDDTATPAGDGVNWPIMVDAGGEEADPNRATGMEEGAAGIGWVYLQAHAITGDARQLDRARAAGRWLTAVALPEEGGRTWAEFEGSDRVHSALNSGVAGTGWYLHDLGLVTGDDTFVHAAQDAQKWLVATAVKAETGWSWHGTRVDGEWTLADEPSWHWGAAGVLGFLARMDGWPVDSPGMQPSLVPLQPVG</sequence>
<evidence type="ECO:0000313" key="2">
    <source>
        <dbReference type="EMBL" id="MDT0349719.1"/>
    </source>
</evidence>
<evidence type="ECO:0000256" key="1">
    <source>
        <dbReference type="SAM" id="SignalP"/>
    </source>
</evidence>
<keyword evidence="3" id="KW-1185">Reference proteome</keyword>
<dbReference type="SUPFAM" id="SSF158745">
    <property type="entry name" value="LanC-like"/>
    <property type="match status" value="1"/>
</dbReference>